<feature type="signal peptide" evidence="1">
    <location>
        <begin position="1"/>
        <end position="20"/>
    </location>
</feature>
<organism evidence="2 3">
    <name type="scientific">Ramalina farinacea</name>
    <dbReference type="NCBI Taxonomy" id="258253"/>
    <lineage>
        <taxon>Eukaryota</taxon>
        <taxon>Fungi</taxon>
        <taxon>Dikarya</taxon>
        <taxon>Ascomycota</taxon>
        <taxon>Pezizomycotina</taxon>
        <taxon>Lecanoromycetes</taxon>
        <taxon>OSLEUM clade</taxon>
        <taxon>Lecanoromycetidae</taxon>
        <taxon>Lecanorales</taxon>
        <taxon>Lecanorineae</taxon>
        <taxon>Ramalinaceae</taxon>
        <taxon>Ramalina</taxon>
    </lineage>
</organism>
<accession>A0AA43QP37</accession>
<gene>
    <name evidence="2" type="ORF">OHK93_007806</name>
</gene>
<sequence length="137" mass="14615">MQLTTFLAAATALCATSASAGCFDTGENWGNHPEAKFQLASACGDLQGTYGAGQIRDACRNSRLEEKSFAFQIHNENGGDAVVTQAQCEQNIGGIIDNCGHGGKETFGGTVQSQTVDWAIIELLSRHRHRAALGMRR</sequence>
<reference evidence="2" key="1">
    <citation type="journal article" date="2023" name="Genome Biol. Evol.">
        <title>First Whole Genome Sequence and Flow Cytometry Genome Size Data for the Lichen-Forming Fungus Ramalina farinacea (Ascomycota).</title>
        <authorList>
            <person name="Llewellyn T."/>
            <person name="Mian S."/>
            <person name="Hill R."/>
            <person name="Leitch I.J."/>
            <person name="Gaya E."/>
        </authorList>
    </citation>
    <scope>NUCLEOTIDE SEQUENCE</scope>
    <source>
        <strain evidence="2">LIQ254RAFAR</strain>
    </source>
</reference>
<keyword evidence="3" id="KW-1185">Reference proteome</keyword>
<keyword evidence="1" id="KW-0732">Signal</keyword>
<evidence type="ECO:0000313" key="3">
    <source>
        <dbReference type="Proteomes" id="UP001161017"/>
    </source>
</evidence>
<protein>
    <submittedName>
        <fullName evidence="2">Uncharacterized protein</fullName>
    </submittedName>
</protein>
<evidence type="ECO:0000313" key="2">
    <source>
        <dbReference type="EMBL" id="MDI1488531.1"/>
    </source>
</evidence>
<dbReference type="AlphaFoldDB" id="A0AA43QP37"/>
<dbReference type="Proteomes" id="UP001161017">
    <property type="component" value="Unassembled WGS sequence"/>
</dbReference>
<comment type="caution">
    <text evidence="2">The sequence shown here is derived from an EMBL/GenBank/DDBJ whole genome shotgun (WGS) entry which is preliminary data.</text>
</comment>
<dbReference type="EMBL" id="JAPUFD010000007">
    <property type="protein sequence ID" value="MDI1488531.1"/>
    <property type="molecule type" value="Genomic_DNA"/>
</dbReference>
<name>A0AA43QP37_9LECA</name>
<evidence type="ECO:0000256" key="1">
    <source>
        <dbReference type="SAM" id="SignalP"/>
    </source>
</evidence>
<feature type="chain" id="PRO_5041216506" evidence="1">
    <location>
        <begin position="21"/>
        <end position="137"/>
    </location>
</feature>
<proteinExistence type="predicted"/>